<dbReference type="EMBL" id="SHMR01000001">
    <property type="protein sequence ID" value="RZH69460.1"/>
    <property type="molecule type" value="Genomic_DNA"/>
</dbReference>
<organism evidence="2 3">
    <name type="scientific">Natrinema altunense</name>
    <dbReference type="NCBI Taxonomy" id="222984"/>
    <lineage>
        <taxon>Archaea</taxon>
        <taxon>Methanobacteriati</taxon>
        <taxon>Methanobacteriota</taxon>
        <taxon>Stenosarchaea group</taxon>
        <taxon>Halobacteria</taxon>
        <taxon>Halobacteriales</taxon>
        <taxon>Natrialbaceae</taxon>
        <taxon>Natrinema</taxon>
    </lineage>
</organism>
<sequence>MTGNSPQYYAAYKQKDSGKAIIHILEEESDRVKTTVEYDISDIPSDLDPGDYTQIKLTNEKGENVTFKPRKFEKSQVYFLPFDECFSKSKISHWEDKTKLQDQQKDSEVEDELDPTDNNAVDEWGDWGNE</sequence>
<name>A0A482Y3K6_9EURY</name>
<evidence type="ECO:0000256" key="1">
    <source>
        <dbReference type="SAM" id="MobiDB-lite"/>
    </source>
</evidence>
<evidence type="ECO:0000313" key="3">
    <source>
        <dbReference type="Proteomes" id="UP000292704"/>
    </source>
</evidence>
<accession>A0A482Y3K6</accession>
<feature type="compositionally biased region" description="Basic and acidic residues" evidence="1">
    <location>
        <begin position="96"/>
        <end position="107"/>
    </location>
</feature>
<protein>
    <submittedName>
        <fullName evidence="2">Uncharacterized protein</fullName>
    </submittedName>
</protein>
<reference evidence="2 3" key="1">
    <citation type="submission" date="2019-02" db="EMBL/GenBank/DDBJ databases">
        <title>Genome analysis provides insights into bioremediation potentialities and Haloocin production by Natrinema altunense strain 4.1R isolated from Chott Douz in Tunisian desert.</title>
        <authorList>
            <person name="Najjari A."/>
            <person name="Youssef N."/>
            <person name="Ben Dhia O."/>
            <person name="Ferjani R."/>
            <person name="El Hidri D."/>
            <person name="Ouzari H.I."/>
            <person name="Cherif A."/>
        </authorList>
    </citation>
    <scope>NUCLEOTIDE SEQUENCE [LARGE SCALE GENOMIC DNA]</scope>
    <source>
        <strain evidence="2 3">4.1R</strain>
    </source>
</reference>
<evidence type="ECO:0000313" key="2">
    <source>
        <dbReference type="EMBL" id="RZH69460.1"/>
    </source>
</evidence>
<gene>
    <name evidence="2" type="ORF">ELS17_08595</name>
</gene>
<comment type="caution">
    <text evidence="2">The sequence shown here is derived from an EMBL/GenBank/DDBJ whole genome shotgun (WGS) entry which is preliminary data.</text>
</comment>
<dbReference type="Proteomes" id="UP000292704">
    <property type="component" value="Unassembled WGS sequence"/>
</dbReference>
<proteinExistence type="predicted"/>
<dbReference type="AlphaFoldDB" id="A0A482Y3K6"/>
<dbReference type="RefSeq" id="WP_130170295.1">
    <property type="nucleotide sequence ID" value="NZ_SHMR01000001.1"/>
</dbReference>
<feature type="region of interest" description="Disordered" evidence="1">
    <location>
        <begin position="96"/>
        <end position="130"/>
    </location>
</feature>